<dbReference type="AlphaFoldDB" id="A0A921QKI8"/>
<reference evidence="2" key="1">
    <citation type="journal article" date="2019" name="BMC Genomics">
        <title>A new reference genome for Sorghum bicolor reveals high levels of sequence similarity between sweet and grain genotypes: implications for the genetics of sugar metabolism.</title>
        <authorList>
            <person name="Cooper E.A."/>
            <person name="Brenton Z.W."/>
            <person name="Flinn B.S."/>
            <person name="Jenkins J."/>
            <person name="Shu S."/>
            <person name="Flowers D."/>
            <person name="Luo F."/>
            <person name="Wang Y."/>
            <person name="Xia P."/>
            <person name="Barry K."/>
            <person name="Daum C."/>
            <person name="Lipzen A."/>
            <person name="Yoshinaga Y."/>
            <person name="Schmutz J."/>
            <person name="Saski C."/>
            <person name="Vermerris W."/>
            <person name="Kresovich S."/>
        </authorList>
    </citation>
    <scope>NUCLEOTIDE SEQUENCE</scope>
</reference>
<dbReference type="Proteomes" id="UP000807115">
    <property type="component" value="Chromosome 7"/>
</dbReference>
<proteinExistence type="predicted"/>
<evidence type="ECO:0000256" key="1">
    <source>
        <dbReference type="SAM" id="Phobius"/>
    </source>
</evidence>
<comment type="caution">
    <text evidence="2">The sequence shown here is derived from an EMBL/GenBank/DDBJ whole genome shotgun (WGS) entry which is preliminary data.</text>
</comment>
<dbReference type="EMBL" id="CM027686">
    <property type="protein sequence ID" value="KAG0523669.1"/>
    <property type="molecule type" value="Genomic_DNA"/>
</dbReference>
<feature type="transmembrane region" description="Helical" evidence="1">
    <location>
        <begin position="26"/>
        <end position="49"/>
    </location>
</feature>
<gene>
    <name evidence="2" type="ORF">BDA96_07G143000</name>
</gene>
<organism evidence="2 3">
    <name type="scientific">Sorghum bicolor</name>
    <name type="common">Sorghum</name>
    <name type="synonym">Sorghum vulgare</name>
    <dbReference type="NCBI Taxonomy" id="4558"/>
    <lineage>
        <taxon>Eukaryota</taxon>
        <taxon>Viridiplantae</taxon>
        <taxon>Streptophyta</taxon>
        <taxon>Embryophyta</taxon>
        <taxon>Tracheophyta</taxon>
        <taxon>Spermatophyta</taxon>
        <taxon>Magnoliopsida</taxon>
        <taxon>Liliopsida</taxon>
        <taxon>Poales</taxon>
        <taxon>Poaceae</taxon>
        <taxon>PACMAD clade</taxon>
        <taxon>Panicoideae</taxon>
        <taxon>Andropogonodae</taxon>
        <taxon>Andropogoneae</taxon>
        <taxon>Sorghinae</taxon>
        <taxon>Sorghum</taxon>
    </lineage>
</organism>
<name>A0A921QKI8_SORBI</name>
<accession>A0A921QKI8</accession>
<keyword evidence="1" id="KW-1133">Transmembrane helix</keyword>
<reference evidence="2" key="2">
    <citation type="submission" date="2020-10" db="EMBL/GenBank/DDBJ databases">
        <authorList>
            <person name="Cooper E.A."/>
            <person name="Brenton Z.W."/>
            <person name="Flinn B.S."/>
            <person name="Jenkins J."/>
            <person name="Shu S."/>
            <person name="Flowers D."/>
            <person name="Luo F."/>
            <person name="Wang Y."/>
            <person name="Xia P."/>
            <person name="Barry K."/>
            <person name="Daum C."/>
            <person name="Lipzen A."/>
            <person name="Yoshinaga Y."/>
            <person name="Schmutz J."/>
            <person name="Saski C."/>
            <person name="Vermerris W."/>
            <person name="Kresovich S."/>
        </authorList>
    </citation>
    <scope>NUCLEOTIDE SEQUENCE</scope>
</reference>
<evidence type="ECO:0000313" key="2">
    <source>
        <dbReference type="EMBL" id="KAG0523669.1"/>
    </source>
</evidence>
<dbReference type="OrthoDB" id="10468223at2759"/>
<protein>
    <submittedName>
        <fullName evidence="2">Uncharacterized protein</fullName>
    </submittedName>
</protein>
<keyword evidence="1" id="KW-0472">Membrane</keyword>
<keyword evidence="1" id="KW-0812">Transmembrane</keyword>
<sequence>MGIIPVRGPFKHDESINFELKHLCTFYTYVFHLAFCIISLPVYSVLCVVDNNLQWPVTILNSAQSLDVRRKVVGLVLLTFCTSKRIPRCWERADTGSQSVGHTPHRNSVAEAWNKACTCHLEAGQDENLLNLLQAFAPLKPIPENAGGVTVMPLLDHPDGFMVASCH</sequence>
<evidence type="ECO:0000313" key="3">
    <source>
        <dbReference type="Proteomes" id="UP000807115"/>
    </source>
</evidence>